<evidence type="ECO:0000313" key="4">
    <source>
        <dbReference type="Proteomes" id="UP000292702"/>
    </source>
</evidence>
<feature type="region of interest" description="Disordered" evidence="1">
    <location>
        <begin position="1"/>
        <end position="32"/>
    </location>
</feature>
<dbReference type="Gene3D" id="3.10.260.10">
    <property type="entry name" value="Transcription regulator HTH, APSES-type DNA-binding domain"/>
    <property type="match status" value="1"/>
</dbReference>
<feature type="compositionally biased region" description="Polar residues" evidence="1">
    <location>
        <begin position="13"/>
        <end position="23"/>
    </location>
</feature>
<feature type="compositionally biased region" description="Low complexity" evidence="1">
    <location>
        <begin position="467"/>
        <end position="497"/>
    </location>
</feature>
<dbReference type="PANTHER" id="PTHR43828:SF5">
    <property type="entry name" value="TRANSCRIPTIONAL REPRESSOR XBP1"/>
    <property type="match status" value="1"/>
</dbReference>
<feature type="compositionally biased region" description="Basic and acidic residues" evidence="1">
    <location>
        <begin position="228"/>
        <end position="244"/>
    </location>
</feature>
<dbReference type="GO" id="GO:0033309">
    <property type="term" value="C:SBF transcription complex"/>
    <property type="evidence" value="ECO:0007669"/>
    <property type="project" value="TreeGrafter"/>
</dbReference>
<dbReference type="InterPro" id="IPR051642">
    <property type="entry name" value="SWI6-like"/>
</dbReference>
<sequence length="593" mass="64787">MSSGLLLDPMPSPSSEVATTASGSRYRPYASPNHHVTKGRYITSNDPRGYIPVYEYPLNGQWIMLDMDDGYVLWTGIWKALGNAKADIVKMIESQPDLAPQLRRVRGGYLKIQGTWMPYEIAATLARRVAWPIRYELIPLFGPNFPGTCLSPDQPGFGQIVKPGTGKRRARRNVPAGNSSDTSKLDWTVISPALTSSTYPSSAHASQGPGEPSNPITTYSYPPYAARRPSDPEIEGKWRLHQDHPQPGSPIPLHSPYGHSDYSHYHRRPSTSSSLSTHERASLRLAELPDSPNPRYAPYPVSSTTRPRADSWRGSSPRGLREPQHLQGSSFAGYPSHGERVLPPNLRFGPPESITLAPIIPPESQRGSAGTVRDGDSSLTLPPISALDVPRHGFRDDPSVVLERLRSIEDDGDLSSSACGSRDADSGTVDFTATRHMSLSPVESHKLTHIKPDASRSPSVRYTSLNTAPSTSSGSVSTPSPYFSSSSARSGSTAQSPVSPMTPPSYATRRGSDAGHGSHYYAPAQTHGERELPSVTAVSRRRDSDDTEKRFGDYRDDIRMEHAHRAPAAHAEDRGWGGNDHPADPTKSSWRPW</sequence>
<dbReference type="EMBL" id="RWJN01000477">
    <property type="protein sequence ID" value="TCD61343.1"/>
    <property type="molecule type" value="Genomic_DNA"/>
</dbReference>
<dbReference type="InterPro" id="IPR036887">
    <property type="entry name" value="HTH_APSES_sf"/>
</dbReference>
<evidence type="ECO:0000256" key="1">
    <source>
        <dbReference type="SAM" id="MobiDB-lite"/>
    </source>
</evidence>
<dbReference type="GO" id="GO:0030907">
    <property type="term" value="C:MBF transcription complex"/>
    <property type="evidence" value="ECO:0007669"/>
    <property type="project" value="TreeGrafter"/>
</dbReference>
<dbReference type="PROSITE" id="PS51299">
    <property type="entry name" value="HTH_APSES"/>
    <property type="match status" value="1"/>
</dbReference>
<dbReference type="STRING" id="92696.A0A4R0R5C8"/>
<keyword evidence="4" id="KW-1185">Reference proteome</keyword>
<proteinExistence type="predicted"/>
<dbReference type="Proteomes" id="UP000292702">
    <property type="component" value="Unassembled WGS sequence"/>
</dbReference>
<organism evidence="3 4">
    <name type="scientific">Steccherinum ochraceum</name>
    <dbReference type="NCBI Taxonomy" id="92696"/>
    <lineage>
        <taxon>Eukaryota</taxon>
        <taxon>Fungi</taxon>
        <taxon>Dikarya</taxon>
        <taxon>Basidiomycota</taxon>
        <taxon>Agaricomycotina</taxon>
        <taxon>Agaricomycetes</taxon>
        <taxon>Polyporales</taxon>
        <taxon>Steccherinaceae</taxon>
        <taxon>Steccherinum</taxon>
    </lineage>
</organism>
<name>A0A4R0R5C8_9APHY</name>
<feature type="compositionally biased region" description="Basic and acidic residues" evidence="1">
    <location>
        <begin position="540"/>
        <end position="575"/>
    </location>
</feature>
<feature type="compositionally biased region" description="Basic and acidic residues" evidence="1">
    <location>
        <begin position="443"/>
        <end position="454"/>
    </location>
</feature>
<dbReference type="SUPFAM" id="SSF54616">
    <property type="entry name" value="DNA-binding domain of Mlu1-box binding protein MBP1"/>
    <property type="match status" value="1"/>
</dbReference>
<feature type="domain" description="HTH APSES-type" evidence="2">
    <location>
        <begin position="40"/>
        <end position="152"/>
    </location>
</feature>
<feature type="compositionally biased region" description="Polar residues" evidence="1">
    <location>
        <begin position="456"/>
        <end position="466"/>
    </location>
</feature>
<feature type="region of interest" description="Disordered" evidence="1">
    <location>
        <begin position="155"/>
        <end position="342"/>
    </location>
</feature>
<comment type="caution">
    <text evidence="3">The sequence shown here is derived from an EMBL/GenBank/DDBJ whole genome shotgun (WGS) entry which is preliminary data.</text>
</comment>
<dbReference type="AlphaFoldDB" id="A0A4R0R5C8"/>
<dbReference type="OrthoDB" id="5562739at2759"/>
<accession>A0A4R0R5C8</accession>
<protein>
    <recommendedName>
        <fullName evidence="2">HTH APSES-type domain-containing protein</fullName>
    </recommendedName>
</protein>
<dbReference type="GO" id="GO:0003677">
    <property type="term" value="F:DNA binding"/>
    <property type="evidence" value="ECO:0007669"/>
    <property type="project" value="InterPro"/>
</dbReference>
<reference evidence="3 4" key="1">
    <citation type="submission" date="2018-11" db="EMBL/GenBank/DDBJ databases">
        <title>Genome assembly of Steccherinum ochraceum LE-BIN_3174, the white-rot fungus of the Steccherinaceae family (The Residual Polyporoid clade, Polyporales, Basidiomycota).</title>
        <authorList>
            <person name="Fedorova T.V."/>
            <person name="Glazunova O.A."/>
            <person name="Landesman E.O."/>
            <person name="Moiseenko K.V."/>
            <person name="Psurtseva N.V."/>
            <person name="Savinova O.S."/>
            <person name="Shakhova N.V."/>
            <person name="Tyazhelova T.V."/>
            <person name="Vasina D.V."/>
        </authorList>
    </citation>
    <scope>NUCLEOTIDE SEQUENCE [LARGE SCALE GENOMIC DNA]</scope>
    <source>
        <strain evidence="3 4">LE-BIN_3174</strain>
    </source>
</reference>
<evidence type="ECO:0000259" key="2">
    <source>
        <dbReference type="PROSITE" id="PS51299"/>
    </source>
</evidence>
<dbReference type="GO" id="GO:0000981">
    <property type="term" value="F:DNA-binding transcription factor activity, RNA polymerase II-specific"/>
    <property type="evidence" value="ECO:0007669"/>
    <property type="project" value="UniProtKB-ARBA"/>
</dbReference>
<evidence type="ECO:0000313" key="3">
    <source>
        <dbReference type="EMBL" id="TCD61343.1"/>
    </source>
</evidence>
<dbReference type="InterPro" id="IPR003163">
    <property type="entry name" value="Tscrpt_reg_HTH_APSES-type"/>
</dbReference>
<feature type="region of interest" description="Disordered" evidence="1">
    <location>
        <begin position="357"/>
        <end position="395"/>
    </location>
</feature>
<feature type="region of interest" description="Disordered" evidence="1">
    <location>
        <begin position="440"/>
        <end position="593"/>
    </location>
</feature>
<gene>
    <name evidence="3" type="ORF">EIP91_008570</name>
</gene>
<feature type="compositionally biased region" description="Polar residues" evidence="1">
    <location>
        <begin position="193"/>
        <end position="205"/>
    </location>
</feature>
<dbReference type="PANTHER" id="PTHR43828">
    <property type="entry name" value="ASPARAGINASE"/>
    <property type="match status" value="1"/>
</dbReference>